<dbReference type="EMBL" id="JBHRWO010000021">
    <property type="protein sequence ID" value="MFC3495688.1"/>
    <property type="molecule type" value="Genomic_DNA"/>
</dbReference>
<reference evidence="3" key="1">
    <citation type="journal article" date="2019" name="Int. J. Syst. Evol. Microbiol.">
        <title>The Global Catalogue of Microorganisms (GCM) 10K type strain sequencing project: providing services to taxonomists for standard genome sequencing and annotation.</title>
        <authorList>
            <consortium name="The Broad Institute Genomics Platform"/>
            <consortium name="The Broad Institute Genome Sequencing Center for Infectious Disease"/>
            <person name="Wu L."/>
            <person name="Ma J."/>
        </authorList>
    </citation>
    <scope>NUCLEOTIDE SEQUENCE [LARGE SCALE GENOMIC DNA]</scope>
    <source>
        <strain evidence="3">CGMCC 4.7396</strain>
    </source>
</reference>
<comment type="caution">
    <text evidence="2">The sequence shown here is derived from an EMBL/GenBank/DDBJ whole genome shotgun (WGS) entry which is preliminary data.</text>
</comment>
<feature type="transmembrane region" description="Helical" evidence="1">
    <location>
        <begin position="65"/>
        <end position="90"/>
    </location>
</feature>
<accession>A0ABV7Q7C4</accession>
<name>A0ABV7Q7C4_9ACTN</name>
<feature type="transmembrane region" description="Helical" evidence="1">
    <location>
        <begin position="33"/>
        <end position="53"/>
    </location>
</feature>
<keyword evidence="1" id="KW-1133">Transmembrane helix</keyword>
<organism evidence="2 3">
    <name type="scientific">Glycomyces rhizosphaerae</name>
    <dbReference type="NCBI Taxonomy" id="2054422"/>
    <lineage>
        <taxon>Bacteria</taxon>
        <taxon>Bacillati</taxon>
        <taxon>Actinomycetota</taxon>
        <taxon>Actinomycetes</taxon>
        <taxon>Glycomycetales</taxon>
        <taxon>Glycomycetaceae</taxon>
        <taxon>Glycomyces</taxon>
    </lineage>
</organism>
<feature type="transmembrane region" description="Helical" evidence="1">
    <location>
        <begin position="102"/>
        <end position="121"/>
    </location>
</feature>
<sequence>MIDKLDAAGAPPPRTSWLRAVFSRAVLRNLGKWTLVEFAIVPLPLTVLGLWPVDGEVDSRSFRLLAYVAGMGFIYALGIIVIPSAVVAVLCFRSSYPGIMHFVPYFATIAWSLPVMLTVGILFGTLLVPQVVATVVIHALMARHYKRNIDDQMTLLVLFGQCAKCF</sequence>
<evidence type="ECO:0000313" key="2">
    <source>
        <dbReference type="EMBL" id="MFC3495688.1"/>
    </source>
</evidence>
<keyword evidence="1" id="KW-0472">Membrane</keyword>
<keyword evidence="3" id="KW-1185">Reference proteome</keyword>
<dbReference type="Proteomes" id="UP001595712">
    <property type="component" value="Unassembled WGS sequence"/>
</dbReference>
<keyword evidence="1" id="KW-0812">Transmembrane</keyword>
<evidence type="ECO:0000256" key="1">
    <source>
        <dbReference type="SAM" id="Phobius"/>
    </source>
</evidence>
<proteinExistence type="predicted"/>
<gene>
    <name evidence="2" type="ORF">ACFO8M_24675</name>
</gene>
<protein>
    <submittedName>
        <fullName evidence="2">Uncharacterized protein</fullName>
    </submittedName>
</protein>
<evidence type="ECO:0000313" key="3">
    <source>
        <dbReference type="Proteomes" id="UP001595712"/>
    </source>
</evidence>
<dbReference type="RefSeq" id="WP_387980450.1">
    <property type="nucleotide sequence ID" value="NZ_JBHRWO010000021.1"/>
</dbReference>